<proteinExistence type="predicted"/>
<evidence type="ECO:0000313" key="2">
    <source>
        <dbReference type="Proteomes" id="UP000316471"/>
    </source>
</evidence>
<gene>
    <name evidence="1" type="ORF">IP93_02944</name>
</gene>
<protein>
    <submittedName>
        <fullName evidence="1">Uncharacterized protein</fullName>
    </submittedName>
</protein>
<comment type="caution">
    <text evidence="1">The sequence shown here is derived from an EMBL/GenBank/DDBJ whole genome shotgun (WGS) entry which is preliminary data.</text>
</comment>
<name>A0A562LGJ0_9GAMM</name>
<dbReference type="EMBL" id="VLKP01000016">
    <property type="protein sequence ID" value="TWI06721.1"/>
    <property type="molecule type" value="Genomic_DNA"/>
</dbReference>
<sequence>MSAAVLLQHSVDELTDQALLRLRQAAELFELLLQLRRRSGERGNESAIMRFATGAQAFDAWDGTGAPDLVGTGLRDTYRSSLQRPAGSAMLLGTDAA</sequence>
<dbReference type="AlphaFoldDB" id="A0A562LGJ0"/>
<evidence type="ECO:0000313" key="1">
    <source>
        <dbReference type="EMBL" id="TWI06721.1"/>
    </source>
</evidence>
<organism evidence="1 2">
    <name type="scientific">Aerolutibacter ruishenii</name>
    <dbReference type="NCBI Taxonomy" id="686800"/>
    <lineage>
        <taxon>Bacteria</taxon>
        <taxon>Pseudomonadati</taxon>
        <taxon>Pseudomonadota</taxon>
        <taxon>Gammaproteobacteria</taxon>
        <taxon>Lysobacterales</taxon>
        <taxon>Lysobacteraceae</taxon>
        <taxon>Aerolutibacter</taxon>
    </lineage>
</organism>
<dbReference type="Proteomes" id="UP000316471">
    <property type="component" value="Unassembled WGS sequence"/>
</dbReference>
<reference evidence="1 2" key="1">
    <citation type="journal article" date="2015" name="Stand. Genomic Sci.">
        <title>Genomic Encyclopedia of Bacterial and Archaeal Type Strains, Phase III: the genomes of soil and plant-associated and newly described type strains.</title>
        <authorList>
            <person name="Whitman W.B."/>
            <person name="Woyke T."/>
            <person name="Klenk H.P."/>
            <person name="Zhou Y."/>
            <person name="Lilburn T.G."/>
            <person name="Beck B.J."/>
            <person name="De Vos P."/>
            <person name="Vandamme P."/>
            <person name="Eisen J.A."/>
            <person name="Garrity G."/>
            <person name="Hugenholtz P."/>
            <person name="Kyrpides N.C."/>
        </authorList>
    </citation>
    <scope>NUCLEOTIDE SEQUENCE [LARGE SCALE GENOMIC DNA]</scope>
    <source>
        <strain evidence="1 2">CGMCC 1.10136</strain>
    </source>
</reference>
<dbReference type="RefSeq" id="WP_158636369.1">
    <property type="nucleotide sequence ID" value="NZ_VLKP01000016.1"/>
</dbReference>
<accession>A0A562LGJ0</accession>
<keyword evidence="2" id="KW-1185">Reference proteome</keyword>